<gene>
    <name evidence="16 18" type="primary">murB</name>
    <name evidence="18" type="ORF">G6R28_00990</name>
</gene>
<comment type="function">
    <text evidence="2 16">Cell wall formation.</text>
</comment>
<dbReference type="SUPFAM" id="SSF56176">
    <property type="entry name" value="FAD-binding/transporter-associated domain-like"/>
    <property type="match status" value="1"/>
</dbReference>
<dbReference type="InterPro" id="IPR036318">
    <property type="entry name" value="FAD-bd_PCMH-like_sf"/>
</dbReference>
<dbReference type="NCBIfam" id="TIGR00179">
    <property type="entry name" value="murB"/>
    <property type="match status" value="1"/>
</dbReference>
<comment type="subcellular location">
    <subcellularLocation>
        <location evidence="3 16">Cytoplasm</location>
    </subcellularLocation>
</comment>
<sequence>MNGDLSSMSTIEKALLKNQVIAPFAYTQAGGVADYLAIPNSLDELSDLLAWARKNELPVHVFGRLSNLVVRSGGLRGLVILMTELKAVQQEGDQLIAEAGCDIIWLAAVAQDKGLTGLEWAAGIPGSVGGAVFMNAGAYGGQADMVVESVTALMPDLSLQTFAREELAFAYRHSVFQDNGGVIVQARFALKPGKKEKIQAKMDENNYARALKQPLSWPSNGSVFKRPEGYFAGKLIMDSGLQGTAVGGVMVSTKHAGFMVNVDHGSGNDYEDLIHLVQAEVYKNYQVKLEPEVRIIGDR</sequence>
<evidence type="ECO:0000256" key="7">
    <source>
        <dbReference type="ARBA" id="ARBA00022630"/>
    </source>
</evidence>
<dbReference type="EMBL" id="JAAMFJ010000001">
    <property type="protein sequence ID" value="MBS9335812.1"/>
    <property type="molecule type" value="Genomic_DNA"/>
</dbReference>
<evidence type="ECO:0000256" key="1">
    <source>
        <dbReference type="ARBA" id="ARBA00001974"/>
    </source>
</evidence>
<dbReference type="Gene3D" id="3.30.465.10">
    <property type="match status" value="1"/>
</dbReference>
<dbReference type="Pfam" id="PF01565">
    <property type="entry name" value="FAD_binding_4"/>
    <property type="match status" value="1"/>
</dbReference>
<keyword evidence="5 16" id="KW-0963">Cytoplasm</keyword>
<dbReference type="Gene3D" id="3.90.78.10">
    <property type="entry name" value="UDP-N-acetylenolpyruvoylglucosamine reductase, C-terminal domain"/>
    <property type="match status" value="1"/>
</dbReference>
<dbReference type="InterPro" id="IPR003170">
    <property type="entry name" value="MurB"/>
</dbReference>
<keyword evidence="13 16" id="KW-0131">Cell cycle</keyword>
<evidence type="ECO:0000313" key="18">
    <source>
        <dbReference type="EMBL" id="MBS9335812.1"/>
    </source>
</evidence>
<dbReference type="EC" id="1.3.1.98" evidence="16"/>
<evidence type="ECO:0000259" key="17">
    <source>
        <dbReference type="PROSITE" id="PS51387"/>
    </source>
</evidence>
<evidence type="ECO:0000256" key="9">
    <source>
        <dbReference type="ARBA" id="ARBA00022857"/>
    </source>
</evidence>
<keyword evidence="7 16" id="KW-0285">Flavoprotein</keyword>
<keyword evidence="6 16" id="KW-0132">Cell division</keyword>
<dbReference type="Pfam" id="PF02873">
    <property type="entry name" value="MurB_C"/>
    <property type="match status" value="1"/>
</dbReference>
<comment type="similarity">
    <text evidence="16">Belongs to the MurB family.</text>
</comment>
<keyword evidence="12 16" id="KW-0560">Oxidoreductase</keyword>
<dbReference type="PANTHER" id="PTHR21071:SF4">
    <property type="entry name" value="UDP-N-ACETYLENOLPYRUVOYLGLUCOSAMINE REDUCTASE"/>
    <property type="match status" value="1"/>
</dbReference>
<keyword evidence="11 16" id="KW-0573">Peptidoglycan synthesis</keyword>
<evidence type="ECO:0000256" key="10">
    <source>
        <dbReference type="ARBA" id="ARBA00022960"/>
    </source>
</evidence>
<evidence type="ECO:0000256" key="5">
    <source>
        <dbReference type="ARBA" id="ARBA00022490"/>
    </source>
</evidence>
<evidence type="ECO:0000256" key="15">
    <source>
        <dbReference type="ARBA" id="ARBA00048914"/>
    </source>
</evidence>
<feature type="active site" description="Proton donor" evidence="16">
    <location>
        <position position="222"/>
    </location>
</feature>
<dbReference type="PANTHER" id="PTHR21071">
    <property type="entry name" value="UDP-N-ACETYLENOLPYRUVOYLGLUCOSAMINE REDUCTASE"/>
    <property type="match status" value="1"/>
</dbReference>
<dbReference type="InterPro" id="IPR036635">
    <property type="entry name" value="MurB_C_sf"/>
</dbReference>
<dbReference type="Proteomes" id="UP000735205">
    <property type="component" value="Unassembled WGS sequence"/>
</dbReference>
<keyword evidence="14 16" id="KW-0961">Cell wall biogenesis/degradation</keyword>
<keyword evidence="9 16" id="KW-0521">NADP</keyword>
<dbReference type="PROSITE" id="PS51387">
    <property type="entry name" value="FAD_PCMH"/>
    <property type="match status" value="1"/>
</dbReference>
<keyword evidence="10 16" id="KW-0133">Cell shape</keyword>
<evidence type="ECO:0000256" key="3">
    <source>
        <dbReference type="ARBA" id="ARBA00004496"/>
    </source>
</evidence>
<comment type="cofactor">
    <cofactor evidence="1 16">
        <name>FAD</name>
        <dbReference type="ChEBI" id="CHEBI:57692"/>
    </cofactor>
</comment>
<dbReference type="NCBIfam" id="NF010480">
    <property type="entry name" value="PRK13905.1"/>
    <property type="match status" value="1"/>
</dbReference>
<keyword evidence="8 16" id="KW-0274">FAD</keyword>
<comment type="pathway">
    <text evidence="4 16">Cell wall biogenesis; peptidoglycan biosynthesis.</text>
</comment>
<dbReference type="InterPro" id="IPR016167">
    <property type="entry name" value="FAD-bd_PCMH_sub1"/>
</dbReference>
<dbReference type="SUPFAM" id="SSF56194">
    <property type="entry name" value="Uridine diphospho-N-Acetylenolpyruvylglucosamine reductase, MurB, C-terminal domain"/>
    <property type="match status" value="1"/>
</dbReference>
<evidence type="ECO:0000256" key="14">
    <source>
        <dbReference type="ARBA" id="ARBA00023316"/>
    </source>
</evidence>
<evidence type="ECO:0000313" key="19">
    <source>
        <dbReference type="Proteomes" id="UP000735205"/>
    </source>
</evidence>
<dbReference type="InterPro" id="IPR016166">
    <property type="entry name" value="FAD-bd_PCMH"/>
</dbReference>
<keyword evidence="19" id="KW-1185">Reference proteome</keyword>
<evidence type="ECO:0000256" key="11">
    <source>
        <dbReference type="ARBA" id="ARBA00022984"/>
    </source>
</evidence>
<feature type="domain" description="FAD-binding PCMH-type" evidence="17">
    <location>
        <begin position="28"/>
        <end position="193"/>
    </location>
</feature>
<evidence type="ECO:0000256" key="2">
    <source>
        <dbReference type="ARBA" id="ARBA00003921"/>
    </source>
</evidence>
<protein>
    <recommendedName>
        <fullName evidence="16">UDP-N-acetylenolpyruvoylglucosamine reductase</fullName>
        <ecNumber evidence="16">1.3.1.98</ecNumber>
    </recommendedName>
    <alternativeName>
        <fullName evidence="16">UDP-N-acetylmuramate dehydrogenase</fullName>
    </alternativeName>
</protein>
<feature type="active site" evidence="16">
    <location>
        <position position="172"/>
    </location>
</feature>
<accession>A0ABS5QSA4</accession>
<evidence type="ECO:0000256" key="13">
    <source>
        <dbReference type="ARBA" id="ARBA00023306"/>
    </source>
</evidence>
<dbReference type="GO" id="GO:0008762">
    <property type="term" value="F:UDP-N-acetylmuramate dehydrogenase activity"/>
    <property type="evidence" value="ECO:0007669"/>
    <property type="project" value="UniProtKB-EC"/>
</dbReference>
<evidence type="ECO:0000256" key="8">
    <source>
        <dbReference type="ARBA" id="ARBA00022827"/>
    </source>
</evidence>
<comment type="catalytic activity">
    <reaction evidence="15 16">
        <text>UDP-N-acetyl-alpha-D-muramate + NADP(+) = UDP-N-acetyl-3-O-(1-carboxyvinyl)-alpha-D-glucosamine + NADPH + H(+)</text>
        <dbReference type="Rhea" id="RHEA:12248"/>
        <dbReference type="ChEBI" id="CHEBI:15378"/>
        <dbReference type="ChEBI" id="CHEBI:57783"/>
        <dbReference type="ChEBI" id="CHEBI:58349"/>
        <dbReference type="ChEBI" id="CHEBI:68483"/>
        <dbReference type="ChEBI" id="CHEBI:70757"/>
        <dbReference type="EC" id="1.3.1.98"/>
    </reaction>
</comment>
<evidence type="ECO:0000256" key="16">
    <source>
        <dbReference type="HAMAP-Rule" id="MF_00037"/>
    </source>
</evidence>
<dbReference type="HAMAP" id="MF_00037">
    <property type="entry name" value="MurB"/>
    <property type="match status" value="1"/>
</dbReference>
<dbReference type="Gene3D" id="3.30.43.10">
    <property type="entry name" value="Uridine Diphospho-n-acetylenolpyruvylglucosamine Reductase, domain 2"/>
    <property type="match status" value="1"/>
</dbReference>
<evidence type="ECO:0000256" key="4">
    <source>
        <dbReference type="ARBA" id="ARBA00004752"/>
    </source>
</evidence>
<dbReference type="InterPro" id="IPR011601">
    <property type="entry name" value="MurB_C"/>
</dbReference>
<organism evidence="18 19">
    <name type="scientific">Fructobacillus papyrifericola</name>
    <dbReference type="NCBI Taxonomy" id="2713172"/>
    <lineage>
        <taxon>Bacteria</taxon>
        <taxon>Bacillati</taxon>
        <taxon>Bacillota</taxon>
        <taxon>Bacilli</taxon>
        <taxon>Lactobacillales</taxon>
        <taxon>Lactobacillaceae</taxon>
        <taxon>Fructobacillus</taxon>
    </lineage>
</organism>
<evidence type="ECO:0000256" key="6">
    <source>
        <dbReference type="ARBA" id="ARBA00022618"/>
    </source>
</evidence>
<name>A0ABS5QSA4_9LACO</name>
<reference evidence="18 19" key="1">
    <citation type="submission" date="2020-02" db="EMBL/GenBank/DDBJ databases">
        <title>Fructobacillus sp. isolated from paper mulberry of Taiwan.</title>
        <authorList>
            <person name="Lin S.-T."/>
        </authorList>
    </citation>
    <scope>NUCLEOTIDE SEQUENCE [LARGE SCALE GENOMIC DNA]</scope>
    <source>
        <strain evidence="18 19">M1-21</strain>
    </source>
</reference>
<evidence type="ECO:0000256" key="12">
    <source>
        <dbReference type="ARBA" id="ARBA00023002"/>
    </source>
</evidence>
<comment type="caution">
    <text evidence="18">The sequence shown here is derived from an EMBL/GenBank/DDBJ whole genome shotgun (WGS) entry which is preliminary data.</text>
</comment>
<dbReference type="InterPro" id="IPR016169">
    <property type="entry name" value="FAD-bd_PCMH_sub2"/>
</dbReference>
<proteinExistence type="inferred from homology"/>
<feature type="active site" evidence="16">
    <location>
        <position position="292"/>
    </location>
</feature>
<dbReference type="InterPro" id="IPR006094">
    <property type="entry name" value="Oxid_FAD_bind_N"/>
</dbReference>